<dbReference type="GO" id="GO:0006629">
    <property type="term" value="P:lipid metabolic process"/>
    <property type="evidence" value="ECO:0007669"/>
    <property type="project" value="InterPro"/>
</dbReference>
<keyword evidence="6" id="KW-0812">Transmembrane</keyword>
<evidence type="ECO:0000259" key="8">
    <source>
        <dbReference type="Pfam" id="PF11960"/>
    </source>
</evidence>
<evidence type="ECO:0000256" key="5">
    <source>
        <dbReference type="ARBA" id="ARBA00023136"/>
    </source>
</evidence>
<sequence>MGAGGQKTEREVQRAEGFPATRVPSCKPPFSLADVRRAIPAHCFEKSTVRSFSYLLADLVICSALAYAATWIDHEAVPRPLAWLVLWPLYWFWQGAVATGVWVIAHECGHGAFSDYTWLNDAVGLVFHSLLLVPYYSWKHSHRRHHQNTGSTEKDEVFVPKVMPPGSRAPALWKSPLYRAVSILVTQVLGWPLYLVFNVGGRFYERWANHFDPSSPIFTKKERAEVAVSDAALAVVIAGLVGIAKLYGVGWLVKMYVVPYFIVNHWLVMITLLQHTHPNLPHYGGKEWDWLRGAMATVDRSYGFLDVVFHHIADTHVAHHLFSYMPHYHAQEATEAIQKVLGDYYARDDRNVFKALWQDYEACCIVRPDKEDQEVYWYTN</sequence>
<evidence type="ECO:0000256" key="2">
    <source>
        <dbReference type="ARBA" id="ARBA00005189"/>
    </source>
</evidence>
<dbReference type="EMBL" id="HBIP01002766">
    <property type="protein sequence ID" value="CAE0486117.1"/>
    <property type="molecule type" value="Transcribed_RNA"/>
</dbReference>
<evidence type="ECO:0000256" key="4">
    <source>
        <dbReference type="ARBA" id="ARBA00023002"/>
    </source>
</evidence>
<evidence type="ECO:0000313" key="9">
    <source>
        <dbReference type="EMBL" id="CAE0486117.1"/>
    </source>
</evidence>
<feature type="domain" description="Fatty acid desaturase" evidence="7">
    <location>
        <begin position="83"/>
        <end position="347"/>
    </location>
</feature>
<dbReference type="InterPro" id="IPR012171">
    <property type="entry name" value="Fatty_acid_desaturase"/>
</dbReference>
<name>A0A7S3VHL4_DUNTE</name>
<feature type="transmembrane region" description="Helical" evidence="6">
    <location>
        <begin position="117"/>
        <end position="138"/>
    </location>
</feature>
<evidence type="ECO:0000256" key="1">
    <source>
        <dbReference type="ARBA" id="ARBA00004370"/>
    </source>
</evidence>
<dbReference type="Pfam" id="PF11960">
    <property type="entry name" value="DUF3474"/>
    <property type="match status" value="1"/>
</dbReference>
<evidence type="ECO:0000259" key="7">
    <source>
        <dbReference type="Pfam" id="PF00487"/>
    </source>
</evidence>
<dbReference type="InterPro" id="IPR005804">
    <property type="entry name" value="FA_desaturase_dom"/>
</dbReference>
<dbReference type="AlphaFoldDB" id="A0A7S3VHL4"/>
<evidence type="ECO:0000256" key="6">
    <source>
        <dbReference type="SAM" id="Phobius"/>
    </source>
</evidence>
<accession>A0A7S3VHL4</accession>
<reference evidence="9" key="1">
    <citation type="submission" date="2021-01" db="EMBL/GenBank/DDBJ databases">
        <authorList>
            <person name="Corre E."/>
            <person name="Pelletier E."/>
            <person name="Niang G."/>
            <person name="Scheremetjew M."/>
            <person name="Finn R."/>
            <person name="Kale V."/>
            <person name="Holt S."/>
            <person name="Cochrane G."/>
            <person name="Meng A."/>
            <person name="Brown T."/>
            <person name="Cohen L."/>
        </authorList>
    </citation>
    <scope>NUCLEOTIDE SEQUENCE</scope>
    <source>
        <strain evidence="9">CCMP1320</strain>
    </source>
</reference>
<evidence type="ECO:0000256" key="3">
    <source>
        <dbReference type="ARBA" id="ARBA00009295"/>
    </source>
</evidence>
<keyword evidence="4" id="KW-0560">Oxidoreductase</keyword>
<feature type="domain" description="Fatty acid desaturase N-terminal" evidence="8">
    <location>
        <begin position="24"/>
        <end position="66"/>
    </location>
</feature>
<dbReference type="GO" id="GO:0016020">
    <property type="term" value="C:membrane"/>
    <property type="evidence" value="ECO:0007669"/>
    <property type="project" value="UniProtKB-SubCell"/>
</dbReference>
<keyword evidence="6" id="KW-1133">Transmembrane helix</keyword>
<evidence type="ECO:0008006" key="10">
    <source>
        <dbReference type="Google" id="ProtNLM"/>
    </source>
</evidence>
<dbReference type="GO" id="GO:0016717">
    <property type="term" value="F:oxidoreductase activity, acting on paired donors, with oxidation of a pair of donors resulting in the reduction of molecular oxygen to two molecules of water"/>
    <property type="evidence" value="ECO:0007669"/>
    <property type="project" value="InterPro"/>
</dbReference>
<dbReference type="PANTHER" id="PTHR32100">
    <property type="entry name" value="OMEGA-6 FATTY ACID DESATURASE, CHLOROPLASTIC"/>
    <property type="match status" value="1"/>
</dbReference>
<gene>
    <name evidence="9" type="ORF">DTER00134_LOCUS1156</name>
</gene>
<proteinExistence type="inferred from homology"/>
<comment type="subcellular location">
    <subcellularLocation>
        <location evidence="1">Membrane</location>
    </subcellularLocation>
</comment>
<comment type="pathway">
    <text evidence="2">Lipid metabolism.</text>
</comment>
<dbReference type="InterPro" id="IPR021863">
    <property type="entry name" value="FAS_N"/>
</dbReference>
<organism evidence="9">
    <name type="scientific">Dunaliella tertiolecta</name>
    <name type="common">Green alga</name>
    <dbReference type="NCBI Taxonomy" id="3047"/>
    <lineage>
        <taxon>Eukaryota</taxon>
        <taxon>Viridiplantae</taxon>
        <taxon>Chlorophyta</taxon>
        <taxon>core chlorophytes</taxon>
        <taxon>Chlorophyceae</taxon>
        <taxon>CS clade</taxon>
        <taxon>Chlamydomonadales</taxon>
        <taxon>Dunaliellaceae</taxon>
        <taxon>Dunaliella</taxon>
    </lineage>
</organism>
<comment type="similarity">
    <text evidence="3">Belongs to the fatty acid desaturase type 1 family.</text>
</comment>
<feature type="transmembrane region" description="Helical" evidence="6">
    <location>
        <begin position="226"/>
        <end position="247"/>
    </location>
</feature>
<dbReference type="CDD" id="cd03507">
    <property type="entry name" value="Delta12-FADS-like"/>
    <property type="match status" value="1"/>
</dbReference>
<feature type="transmembrane region" description="Helical" evidence="6">
    <location>
        <begin position="52"/>
        <end position="72"/>
    </location>
</feature>
<protein>
    <recommendedName>
        <fullName evidence="10">Fatty acid desaturase domain-containing protein</fullName>
    </recommendedName>
</protein>
<dbReference type="Pfam" id="PF00487">
    <property type="entry name" value="FA_desaturase"/>
    <property type="match status" value="1"/>
</dbReference>
<keyword evidence="5 6" id="KW-0472">Membrane</keyword>
<feature type="transmembrane region" description="Helical" evidence="6">
    <location>
        <begin position="84"/>
        <end position="105"/>
    </location>
</feature>
<feature type="transmembrane region" description="Helical" evidence="6">
    <location>
        <begin position="177"/>
        <end position="197"/>
    </location>
</feature>